<organism evidence="1 2">
    <name type="scientific">Candidatus Hakubella thermalkaliphila</name>
    <dbReference type="NCBI Taxonomy" id="2754717"/>
    <lineage>
        <taxon>Bacteria</taxon>
        <taxon>Bacillati</taxon>
        <taxon>Actinomycetota</taxon>
        <taxon>Actinomycetota incertae sedis</taxon>
        <taxon>Candidatus Hakubellales</taxon>
        <taxon>Candidatus Hakubellaceae</taxon>
        <taxon>Candidatus Hakubella</taxon>
    </lineage>
</organism>
<proteinExistence type="predicted"/>
<reference evidence="1 2" key="1">
    <citation type="journal article" date="2020" name="Front. Microbiol.">
        <title>Single-cell genomics of novel Actinobacteria with the Wood-Ljungdahl pathway discovered in a serpentinizing system.</title>
        <authorList>
            <person name="Merino N."/>
            <person name="Kawai M."/>
            <person name="Boyd E.S."/>
            <person name="Colman D.R."/>
            <person name="McGlynn S.E."/>
            <person name="Nealson K.H."/>
            <person name="Kurokawa K."/>
            <person name="Hongoh Y."/>
        </authorList>
    </citation>
    <scope>NUCLEOTIDE SEQUENCE [LARGE SCALE GENOMIC DNA]</scope>
    <source>
        <strain evidence="1 2">S44</strain>
    </source>
</reference>
<protein>
    <submittedName>
        <fullName evidence="1">Uncharacterized protein</fullName>
    </submittedName>
</protein>
<gene>
    <name evidence="1" type="ORF">HKBW3S44_00641</name>
</gene>
<comment type="caution">
    <text evidence="1">The sequence shown here is derived from an EMBL/GenBank/DDBJ whole genome shotgun (WGS) entry which is preliminary data.</text>
</comment>
<sequence length="29" mass="3476">LILKQAKSSPRIIYMSNMEYSRYKGQRIT</sequence>
<evidence type="ECO:0000313" key="2">
    <source>
        <dbReference type="Proteomes" id="UP000561271"/>
    </source>
</evidence>
<evidence type="ECO:0000313" key="1">
    <source>
        <dbReference type="EMBL" id="GFP36960.1"/>
    </source>
</evidence>
<dbReference type="EMBL" id="BLSC01000034">
    <property type="protein sequence ID" value="GFP36960.1"/>
    <property type="molecule type" value="Genomic_DNA"/>
</dbReference>
<dbReference type="AlphaFoldDB" id="A0A6V8PXR1"/>
<accession>A0A6V8PXR1</accession>
<dbReference type="Proteomes" id="UP000561271">
    <property type="component" value="Unassembled WGS sequence"/>
</dbReference>
<feature type="non-terminal residue" evidence="1">
    <location>
        <position position="1"/>
    </location>
</feature>
<name>A0A6V8PXR1_9ACTN</name>